<name>A0A369JYQ6_HYPMA</name>
<feature type="active site" description="Proton acceptor" evidence="8">
    <location>
        <position position="599"/>
    </location>
</feature>
<keyword evidence="3" id="KW-0285">Flavoprotein</keyword>
<feature type="signal peptide" evidence="10">
    <location>
        <begin position="1"/>
        <end position="17"/>
    </location>
</feature>
<keyword evidence="7" id="KW-0325">Glycoprotein</keyword>
<dbReference type="Gene3D" id="3.50.50.60">
    <property type="entry name" value="FAD/NAD(P)-binding domain"/>
    <property type="match status" value="1"/>
</dbReference>
<comment type="caution">
    <text evidence="12">The sequence shown here is derived from an EMBL/GenBank/DDBJ whole genome shotgun (WGS) entry which is preliminary data.</text>
</comment>
<keyword evidence="5 9" id="KW-0274">FAD</keyword>
<evidence type="ECO:0000256" key="2">
    <source>
        <dbReference type="ARBA" id="ARBA00010790"/>
    </source>
</evidence>
<evidence type="ECO:0000313" key="12">
    <source>
        <dbReference type="EMBL" id="RDB23846.1"/>
    </source>
</evidence>
<evidence type="ECO:0000256" key="5">
    <source>
        <dbReference type="ARBA" id="ARBA00022827"/>
    </source>
</evidence>
<feature type="binding site" evidence="9">
    <location>
        <position position="117"/>
    </location>
    <ligand>
        <name>FAD</name>
        <dbReference type="ChEBI" id="CHEBI:57692"/>
    </ligand>
</feature>
<evidence type="ECO:0000259" key="11">
    <source>
        <dbReference type="PROSITE" id="PS00624"/>
    </source>
</evidence>
<dbReference type="EMBL" id="LUEZ02000046">
    <property type="protein sequence ID" value="RDB23846.1"/>
    <property type="molecule type" value="Genomic_DNA"/>
</dbReference>
<evidence type="ECO:0000256" key="9">
    <source>
        <dbReference type="PIRSR" id="PIRSR000137-2"/>
    </source>
</evidence>
<feature type="binding site" evidence="9">
    <location>
        <begin position="125"/>
        <end position="128"/>
    </location>
    <ligand>
        <name>FAD</name>
        <dbReference type="ChEBI" id="CHEBI:57692"/>
    </ligand>
</feature>
<evidence type="ECO:0000256" key="1">
    <source>
        <dbReference type="ARBA" id="ARBA00001974"/>
    </source>
</evidence>
<evidence type="ECO:0000256" key="7">
    <source>
        <dbReference type="ARBA" id="ARBA00023180"/>
    </source>
</evidence>
<dbReference type="InterPro" id="IPR036188">
    <property type="entry name" value="FAD/NAD-bd_sf"/>
</dbReference>
<protein>
    <submittedName>
        <fullName evidence="12">Pyranose dehydrogenase 3</fullName>
    </submittedName>
</protein>
<dbReference type="InterPro" id="IPR000172">
    <property type="entry name" value="GMC_OxRdtase_N"/>
</dbReference>
<dbReference type="InterPro" id="IPR007867">
    <property type="entry name" value="GMC_OxRtase_C"/>
</dbReference>
<dbReference type="Pfam" id="PF00732">
    <property type="entry name" value="GMC_oxred_N"/>
    <property type="match status" value="1"/>
</dbReference>
<feature type="chain" id="PRO_5016943752" evidence="10">
    <location>
        <begin position="18"/>
        <end position="619"/>
    </location>
</feature>
<dbReference type="InterPro" id="IPR012132">
    <property type="entry name" value="GMC_OxRdtase"/>
</dbReference>
<proteinExistence type="inferred from homology"/>
<dbReference type="GO" id="GO:0050660">
    <property type="term" value="F:flavin adenine dinucleotide binding"/>
    <property type="evidence" value="ECO:0007669"/>
    <property type="project" value="InterPro"/>
</dbReference>
<dbReference type="PANTHER" id="PTHR11552:SF201">
    <property type="entry name" value="GLUCOSE-METHANOL-CHOLINE OXIDOREDUCTASE N-TERMINAL DOMAIN-CONTAINING PROTEIN"/>
    <property type="match status" value="1"/>
</dbReference>
<comment type="similarity">
    <text evidence="2">Belongs to the GMC oxidoreductase family.</text>
</comment>
<dbReference type="InParanoid" id="A0A369JYQ6"/>
<dbReference type="PIRSF" id="PIRSF000137">
    <property type="entry name" value="Alcohol_oxidase"/>
    <property type="match status" value="1"/>
</dbReference>
<feature type="binding site" evidence="9">
    <location>
        <position position="265"/>
    </location>
    <ligand>
        <name>FAD</name>
        <dbReference type="ChEBI" id="CHEBI:57692"/>
    </ligand>
</feature>
<dbReference type="Pfam" id="PF05199">
    <property type="entry name" value="GMC_oxred_C"/>
    <property type="match status" value="1"/>
</dbReference>
<dbReference type="Gene3D" id="3.30.560.10">
    <property type="entry name" value="Glucose Oxidase, domain 3"/>
    <property type="match status" value="1"/>
</dbReference>
<accession>A0A369JYQ6</accession>
<sequence length="619" mass="67630">MLGKIAITLALSGIAQSTLIDLKTAALTGRGILQSWSFDYIVVGGGTAGLTVARRLSQNASKKVLVLEAGRSGVGDPLVTIPQNSYSFLGTDIDWLYSTTPQTNAAGQRINLSSGKVLGGDSAVNGLVWVRGPTKEYDAIQDLGNPGWNWKTFSKAMRKAEKLNVPRQELVDEFGFTVKPTSLGSRGPVDVSFPAFLPLQHQKFINASVQLGHRFNEDPYNGNNEGVFYSLSSQTSRAVRETSEFAYLDPVLNRTNLIVFSHAVVTQLKLVTAGTNRYSSTGVWVRFPDGSVTFARANIAGGEVILAAGTIRTPQLLELSGIGDKNILKPLGISVKVDLPGVGTNYEDHTLTILTYKLKEPYLSFDAFGYVPGLKEEQQELYKQGKGWLTFANSVLNMAPLDRILNVTERRVAKTILETKPPTISNPLFKSIKGDIFSGVPQVEYLLFNSFSGGTVKEANRSYVSMAIQHLHPLSRGSIHINTTSIDDHPLINPNLLESEWDKWFLAKTTAYGRRFFQTPAFQEIFEQEEIFPGPNVTTDAQWEQFIKDTVGAGYHSVGTASLLPKAQNGVVDTKLKVYGSTNIRVVDLSVLPLLLSAHTQPAAYAIGEMAADILKAVW</sequence>
<dbReference type="AlphaFoldDB" id="A0A369JYQ6"/>
<evidence type="ECO:0000256" key="6">
    <source>
        <dbReference type="ARBA" id="ARBA00023002"/>
    </source>
</evidence>
<gene>
    <name evidence="12" type="primary">pdh3_12</name>
    <name evidence="12" type="ORF">Hypma_009228</name>
</gene>
<keyword evidence="6" id="KW-0560">Oxidoreductase</keyword>
<evidence type="ECO:0000256" key="8">
    <source>
        <dbReference type="PIRSR" id="PIRSR000137-1"/>
    </source>
</evidence>
<dbReference type="GO" id="GO:0016614">
    <property type="term" value="F:oxidoreductase activity, acting on CH-OH group of donors"/>
    <property type="evidence" value="ECO:0007669"/>
    <property type="project" value="InterPro"/>
</dbReference>
<evidence type="ECO:0000256" key="4">
    <source>
        <dbReference type="ARBA" id="ARBA00022729"/>
    </source>
</evidence>
<keyword evidence="13" id="KW-1185">Reference proteome</keyword>
<dbReference type="Proteomes" id="UP000076154">
    <property type="component" value="Unassembled WGS sequence"/>
</dbReference>
<dbReference type="PANTHER" id="PTHR11552">
    <property type="entry name" value="GLUCOSE-METHANOL-CHOLINE GMC OXIDOREDUCTASE"/>
    <property type="match status" value="1"/>
</dbReference>
<evidence type="ECO:0000256" key="3">
    <source>
        <dbReference type="ARBA" id="ARBA00022630"/>
    </source>
</evidence>
<organism evidence="12 13">
    <name type="scientific">Hypsizygus marmoreus</name>
    <name type="common">White beech mushroom</name>
    <name type="synonym">Agaricus marmoreus</name>
    <dbReference type="NCBI Taxonomy" id="39966"/>
    <lineage>
        <taxon>Eukaryota</taxon>
        <taxon>Fungi</taxon>
        <taxon>Dikarya</taxon>
        <taxon>Basidiomycota</taxon>
        <taxon>Agaricomycotina</taxon>
        <taxon>Agaricomycetes</taxon>
        <taxon>Agaricomycetidae</taxon>
        <taxon>Agaricales</taxon>
        <taxon>Tricholomatineae</taxon>
        <taxon>Lyophyllaceae</taxon>
        <taxon>Hypsizygus</taxon>
    </lineage>
</organism>
<evidence type="ECO:0000256" key="10">
    <source>
        <dbReference type="SAM" id="SignalP"/>
    </source>
</evidence>
<keyword evidence="4 10" id="KW-0732">Signal</keyword>
<reference evidence="12" key="1">
    <citation type="submission" date="2018-04" db="EMBL/GenBank/DDBJ databases">
        <title>Whole genome sequencing of Hypsizygus marmoreus.</title>
        <authorList>
            <person name="Choi I.-G."/>
            <person name="Min B."/>
            <person name="Kim J.-G."/>
            <person name="Kim S."/>
            <person name="Oh Y.-L."/>
            <person name="Kong W.-S."/>
            <person name="Park H."/>
            <person name="Jeong J."/>
            <person name="Song E.-S."/>
        </authorList>
    </citation>
    <scope>NUCLEOTIDE SEQUENCE [LARGE SCALE GENOMIC DNA]</scope>
    <source>
        <strain evidence="12">51987-8</strain>
    </source>
</reference>
<dbReference type="SUPFAM" id="SSF51905">
    <property type="entry name" value="FAD/NAD(P)-binding domain"/>
    <property type="match status" value="1"/>
</dbReference>
<feature type="domain" description="Glucose-methanol-choline oxidoreductase N-terminal" evidence="11">
    <location>
        <begin position="309"/>
        <end position="323"/>
    </location>
</feature>
<dbReference type="STRING" id="39966.A0A369JYQ6"/>
<evidence type="ECO:0000313" key="13">
    <source>
        <dbReference type="Proteomes" id="UP000076154"/>
    </source>
</evidence>
<dbReference type="PROSITE" id="PS00624">
    <property type="entry name" value="GMC_OXRED_2"/>
    <property type="match status" value="1"/>
</dbReference>
<feature type="active site" description="Proton donor" evidence="8">
    <location>
        <position position="556"/>
    </location>
</feature>
<dbReference type="OrthoDB" id="269227at2759"/>
<dbReference type="SUPFAM" id="SSF54373">
    <property type="entry name" value="FAD-linked reductases, C-terminal domain"/>
    <property type="match status" value="1"/>
</dbReference>
<comment type="cofactor">
    <cofactor evidence="1 9">
        <name>FAD</name>
        <dbReference type="ChEBI" id="CHEBI:57692"/>
    </cofactor>
</comment>